<dbReference type="OrthoDB" id="498125at2759"/>
<feature type="binding site" evidence="8">
    <location>
        <position position="347"/>
    </location>
    <ligand>
        <name>Mg(2+)</name>
        <dbReference type="ChEBI" id="CHEBI:18420"/>
        <label>1</label>
    </ligand>
</feature>
<feature type="active site" description="Proton acceptor" evidence="7">
    <location>
        <position position="348"/>
    </location>
</feature>
<keyword evidence="4 8" id="KW-0479">Metal-binding</keyword>
<protein>
    <recommendedName>
        <fullName evidence="10">DNA-(apurinic or apyrimidinic site) endonuclease</fullName>
        <ecNumber evidence="10">3.1.-.-</ecNumber>
    </recommendedName>
</protein>
<evidence type="ECO:0000256" key="10">
    <source>
        <dbReference type="RuleBase" id="RU362131"/>
    </source>
</evidence>
<reference evidence="14 15" key="1">
    <citation type="submission" date="2025-04" db="UniProtKB">
        <authorList>
            <consortium name="RefSeq"/>
        </authorList>
    </citation>
    <scope>IDENTIFICATION</scope>
</reference>
<keyword evidence="13" id="KW-1185">Reference proteome</keyword>
<feature type="site" description="Interaction with DNA substrate" evidence="9">
    <location>
        <position position="348"/>
    </location>
</feature>
<dbReference type="GO" id="GO:0003906">
    <property type="term" value="F:DNA-(apurinic or apyrimidinic site) endonuclease activity"/>
    <property type="evidence" value="ECO:0007669"/>
    <property type="project" value="TreeGrafter"/>
</dbReference>
<evidence type="ECO:0000256" key="11">
    <source>
        <dbReference type="SAM" id="MobiDB-lite"/>
    </source>
</evidence>
<evidence type="ECO:0000313" key="13">
    <source>
        <dbReference type="Proteomes" id="UP000515180"/>
    </source>
</evidence>
<feature type="site" description="Transition state stabilizer" evidence="9">
    <location>
        <position position="252"/>
    </location>
</feature>
<dbReference type="AlphaFoldDB" id="A0A6P3DQW4"/>
<comment type="cofactor">
    <cofactor evidence="8 10">
        <name>Mg(2+)</name>
        <dbReference type="ChEBI" id="CHEBI:18420"/>
    </cofactor>
    <cofactor evidence="8 10">
        <name>Mn(2+)</name>
        <dbReference type="ChEBI" id="CHEBI:29035"/>
    </cofactor>
    <text evidence="8 10">Probably binds two magnesium or manganese ions per subunit.</text>
</comment>
<evidence type="ECO:0000256" key="7">
    <source>
        <dbReference type="PIRSR" id="PIRSR604808-1"/>
    </source>
</evidence>
<dbReference type="GO" id="GO:0006284">
    <property type="term" value="P:base-excision repair"/>
    <property type="evidence" value="ECO:0007669"/>
    <property type="project" value="TreeGrafter"/>
</dbReference>
<evidence type="ECO:0000256" key="3">
    <source>
        <dbReference type="ARBA" id="ARBA00007092"/>
    </source>
</evidence>
<dbReference type="GO" id="GO:0046872">
    <property type="term" value="F:metal ion binding"/>
    <property type="evidence" value="ECO:0007669"/>
    <property type="project" value="UniProtKB-KW"/>
</dbReference>
<dbReference type="InterPro" id="IPR005135">
    <property type="entry name" value="Endo/exonuclease/phosphatase"/>
</dbReference>
<dbReference type="KEGG" id="bim:100742144"/>
<evidence type="ECO:0000313" key="14">
    <source>
        <dbReference type="RefSeq" id="XP_003489091.2"/>
    </source>
</evidence>
<dbReference type="GeneID" id="100742144"/>
<feature type="domain" description="Endonuclease/exonuclease/phosphatase" evidence="12">
    <location>
        <begin position="109"/>
        <end position="348"/>
    </location>
</feature>
<dbReference type="PANTHER" id="PTHR22748">
    <property type="entry name" value="AP ENDONUCLEASE"/>
    <property type="match status" value="1"/>
</dbReference>
<name>A0A6P3DQW4_BOMIM</name>
<keyword evidence="6 8" id="KW-0460">Magnesium</keyword>
<dbReference type="PANTHER" id="PTHR22748:SF6">
    <property type="entry name" value="DNA-(APURINIC OR APYRIMIDINIC SITE) ENDONUCLEASE"/>
    <property type="match status" value="1"/>
</dbReference>
<evidence type="ECO:0000313" key="15">
    <source>
        <dbReference type="RefSeq" id="XP_012240513.1"/>
    </source>
</evidence>
<dbReference type="InterPro" id="IPR004808">
    <property type="entry name" value="AP_endonuc_1"/>
</dbReference>
<sequence length="357" mass="41165">MISRSFQTSFRIVPRFLCNNVINMPPKQTRTPKENSMGIKSEKKNKVKSEATKKRSKRNTDDNEEPTAKRFKTDKKSVLNRIDTNLNEIDFGCSKLNAKGNKYNLKISSWNVSGIRAVIKKNGMEYMLKEDADIIALQETKCDKNKLPEEVKLNGYHYYFLESKKPGYCGVALYTKEKPIDIKYGLDNVEFDSEGRLITAEYSNFYLVNVYVPNAGQKLITLPKRLKWNEAFKAYVKNLDEKKPVIICGDMNVAHQKIDLKNPDTNKKNAGFTQEERSGMTDFLDAGFVDTFRALYPDKEGAYTFWSYFANARSKNIGWRLDYFLVSEQIKDNVCDNVIRDEVYGSDHCPIVLYINI</sequence>
<dbReference type="InterPro" id="IPR020847">
    <property type="entry name" value="AP_endonuclease_F1_BS"/>
</dbReference>
<feature type="binding site" evidence="8">
    <location>
        <position position="348"/>
    </location>
    <ligand>
        <name>Mg(2+)</name>
        <dbReference type="ChEBI" id="CHEBI:18420"/>
        <label>1</label>
    </ligand>
</feature>
<feature type="binding site" evidence="8">
    <location>
        <position position="250"/>
    </location>
    <ligand>
        <name>Mg(2+)</name>
        <dbReference type="ChEBI" id="CHEBI:18420"/>
        <label>1</label>
    </ligand>
</feature>
<evidence type="ECO:0000256" key="8">
    <source>
        <dbReference type="PIRSR" id="PIRSR604808-2"/>
    </source>
</evidence>
<dbReference type="Pfam" id="PF03372">
    <property type="entry name" value="Exo_endo_phos"/>
    <property type="match status" value="1"/>
</dbReference>
<dbReference type="InterPro" id="IPR020848">
    <property type="entry name" value="AP_endonuclease_F1_CS"/>
</dbReference>
<dbReference type="PROSITE" id="PS51435">
    <property type="entry name" value="AP_NUCLEASE_F1_4"/>
    <property type="match status" value="1"/>
</dbReference>
<dbReference type="PROSITE" id="PS00726">
    <property type="entry name" value="AP_NUCLEASE_F1_1"/>
    <property type="match status" value="1"/>
</dbReference>
<evidence type="ECO:0000256" key="9">
    <source>
        <dbReference type="PIRSR" id="PIRSR604808-3"/>
    </source>
</evidence>
<evidence type="ECO:0000256" key="1">
    <source>
        <dbReference type="ARBA" id="ARBA00000493"/>
    </source>
</evidence>
<feature type="binding site" evidence="8">
    <location>
        <position position="252"/>
    </location>
    <ligand>
        <name>Mg(2+)</name>
        <dbReference type="ChEBI" id="CHEBI:18420"/>
        <label>1</label>
    </ligand>
</feature>
<dbReference type="SUPFAM" id="SSF56219">
    <property type="entry name" value="DNase I-like"/>
    <property type="match status" value="1"/>
</dbReference>
<feature type="active site" evidence="7">
    <location>
        <position position="211"/>
    </location>
</feature>
<evidence type="ECO:0000259" key="12">
    <source>
        <dbReference type="Pfam" id="PF03372"/>
    </source>
</evidence>
<evidence type="ECO:0000256" key="6">
    <source>
        <dbReference type="ARBA" id="ARBA00022842"/>
    </source>
</evidence>
<keyword evidence="8" id="KW-0464">Manganese</keyword>
<dbReference type="GO" id="GO:0005634">
    <property type="term" value="C:nucleus"/>
    <property type="evidence" value="ECO:0007669"/>
    <property type="project" value="TreeGrafter"/>
</dbReference>
<dbReference type="CTD" id="8568"/>
<feature type="region of interest" description="Disordered" evidence="11">
    <location>
        <begin position="22"/>
        <end position="72"/>
    </location>
</feature>
<dbReference type="Gene3D" id="3.60.10.10">
    <property type="entry name" value="Endonuclease/exonuclease/phosphatase"/>
    <property type="match status" value="1"/>
</dbReference>
<keyword evidence="5" id="KW-0378">Hydrolase</keyword>
<dbReference type="CDD" id="cd09087">
    <property type="entry name" value="Ape1-like_AP-endo"/>
    <property type="match status" value="1"/>
</dbReference>
<feature type="active site" description="Proton donor/acceptor" evidence="7">
    <location>
        <position position="250"/>
    </location>
</feature>
<dbReference type="NCBIfam" id="TIGR00195">
    <property type="entry name" value="exoDNase_III"/>
    <property type="match status" value="1"/>
</dbReference>
<dbReference type="GO" id="GO:0003677">
    <property type="term" value="F:DNA binding"/>
    <property type="evidence" value="ECO:0007669"/>
    <property type="project" value="InterPro"/>
</dbReference>
<feature type="site" description="Important for catalytic activity" evidence="9">
    <location>
        <position position="322"/>
    </location>
</feature>
<feature type="binding site" evidence="8">
    <location>
        <position position="111"/>
    </location>
    <ligand>
        <name>Mg(2+)</name>
        <dbReference type="ChEBI" id="CHEBI:18420"/>
        <label>1</label>
    </ligand>
</feature>
<dbReference type="GO" id="GO:0008311">
    <property type="term" value="F:double-stranded DNA 3'-5' DNA exonuclease activity"/>
    <property type="evidence" value="ECO:0007669"/>
    <property type="project" value="UniProtKB-EC"/>
</dbReference>
<dbReference type="Proteomes" id="UP000515180">
    <property type="component" value="Unplaced"/>
</dbReference>
<proteinExistence type="inferred from homology"/>
<keyword evidence="10" id="KW-0234">DNA repair</keyword>
<feature type="binding site" evidence="8">
    <location>
        <position position="139"/>
    </location>
    <ligand>
        <name>Mg(2+)</name>
        <dbReference type="ChEBI" id="CHEBI:18420"/>
        <label>1</label>
    </ligand>
</feature>
<dbReference type="GO" id="GO:0008081">
    <property type="term" value="F:phosphoric diester hydrolase activity"/>
    <property type="evidence" value="ECO:0007669"/>
    <property type="project" value="TreeGrafter"/>
</dbReference>
<dbReference type="EC" id="3.1.-.-" evidence="10"/>
<dbReference type="PROSITE" id="PS00728">
    <property type="entry name" value="AP_NUCLEASE_F1_3"/>
    <property type="match status" value="1"/>
</dbReference>
<accession>A0A6P3DQW4</accession>
<gene>
    <name evidence="14 15" type="primary">LOC100742144</name>
</gene>
<evidence type="ECO:0000256" key="5">
    <source>
        <dbReference type="ARBA" id="ARBA00022801"/>
    </source>
</evidence>
<dbReference type="RefSeq" id="XP_012240513.1">
    <property type="nucleotide sequence ID" value="XM_012385090.3"/>
</dbReference>
<comment type="catalytic activity">
    <reaction evidence="1">
        <text>Exonucleolytic cleavage in the 3'- to 5'-direction to yield nucleoside 5'-phosphates.</text>
        <dbReference type="EC" id="3.1.11.2"/>
    </reaction>
</comment>
<evidence type="ECO:0000256" key="4">
    <source>
        <dbReference type="ARBA" id="ARBA00022723"/>
    </source>
</evidence>
<keyword evidence="10" id="KW-0227">DNA damage</keyword>
<dbReference type="FunFam" id="3.60.10.10:FF:000026">
    <property type="entry name" value="Exodeoxyribonuclease III"/>
    <property type="match status" value="1"/>
</dbReference>
<dbReference type="RefSeq" id="XP_003489091.2">
    <property type="nucleotide sequence ID" value="XM_003489043.4"/>
</dbReference>
<organism evidence="13 14">
    <name type="scientific">Bombus impatiens</name>
    <name type="common">Bumblebee</name>
    <dbReference type="NCBI Taxonomy" id="132113"/>
    <lineage>
        <taxon>Eukaryota</taxon>
        <taxon>Metazoa</taxon>
        <taxon>Ecdysozoa</taxon>
        <taxon>Arthropoda</taxon>
        <taxon>Hexapoda</taxon>
        <taxon>Insecta</taxon>
        <taxon>Pterygota</taxon>
        <taxon>Neoptera</taxon>
        <taxon>Endopterygota</taxon>
        <taxon>Hymenoptera</taxon>
        <taxon>Apocrita</taxon>
        <taxon>Aculeata</taxon>
        <taxon>Apoidea</taxon>
        <taxon>Anthophila</taxon>
        <taxon>Apidae</taxon>
        <taxon>Bombus</taxon>
        <taxon>Pyrobombus</taxon>
    </lineage>
</organism>
<evidence type="ECO:0000256" key="2">
    <source>
        <dbReference type="ARBA" id="ARBA00001936"/>
    </source>
</evidence>
<feature type="compositionally biased region" description="Basic and acidic residues" evidence="11">
    <location>
        <begin position="40"/>
        <end position="61"/>
    </location>
</feature>
<dbReference type="InterPro" id="IPR036691">
    <property type="entry name" value="Endo/exonu/phosph_ase_sf"/>
</dbReference>
<dbReference type="NCBIfam" id="TIGR00633">
    <property type="entry name" value="xth"/>
    <property type="match status" value="1"/>
</dbReference>
<comment type="cofactor">
    <cofactor evidence="2">
        <name>Mn(2+)</name>
        <dbReference type="ChEBI" id="CHEBI:29035"/>
    </cofactor>
</comment>
<comment type="similarity">
    <text evidence="3 10">Belongs to the DNA repair enzymes AP/ExoA family.</text>
</comment>